<dbReference type="PANTHER" id="PTHR43133">
    <property type="entry name" value="RNA POLYMERASE ECF-TYPE SIGMA FACTO"/>
    <property type="match status" value="1"/>
</dbReference>
<evidence type="ECO:0000256" key="5">
    <source>
        <dbReference type="ARBA" id="ARBA00023163"/>
    </source>
</evidence>
<feature type="domain" description="RNA polymerase sigma factor 70 region 4 type 2" evidence="8">
    <location>
        <begin position="170"/>
        <end position="219"/>
    </location>
</feature>
<dbReference type="Gene3D" id="1.10.1740.10">
    <property type="match status" value="1"/>
</dbReference>
<comment type="similarity">
    <text evidence="1 6">Belongs to the sigma-70 factor family. ECF subfamily.</text>
</comment>
<keyword evidence="4 6" id="KW-0238">DNA-binding</keyword>
<keyword evidence="2 6" id="KW-0805">Transcription regulation</keyword>
<keyword evidence="3 6" id="KW-0731">Sigma factor</keyword>
<dbReference type="PROSITE" id="PS01063">
    <property type="entry name" value="SIGMA70_ECF"/>
    <property type="match status" value="1"/>
</dbReference>
<dbReference type="InterPro" id="IPR013325">
    <property type="entry name" value="RNA_pol_sigma_r2"/>
</dbReference>
<accession>A0ABU0HK87</accession>
<dbReference type="InterPro" id="IPR007627">
    <property type="entry name" value="RNA_pol_sigma70_r2"/>
</dbReference>
<dbReference type="RefSeq" id="WP_238249782.1">
    <property type="nucleotide sequence ID" value="NZ_BPQX01000033.1"/>
</dbReference>
<keyword evidence="5 6" id="KW-0804">Transcription</keyword>
<name>A0ABU0HK87_9HYPH</name>
<dbReference type="InterPro" id="IPR013249">
    <property type="entry name" value="RNA_pol_sigma70_r4_t2"/>
</dbReference>
<keyword evidence="10" id="KW-1185">Reference proteome</keyword>
<evidence type="ECO:0000256" key="2">
    <source>
        <dbReference type="ARBA" id="ARBA00023015"/>
    </source>
</evidence>
<evidence type="ECO:0000256" key="1">
    <source>
        <dbReference type="ARBA" id="ARBA00010641"/>
    </source>
</evidence>
<evidence type="ECO:0000256" key="4">
    <source>
        <dbReference type="ARBA" id="ARBA00023125"/>
    </source>
</evidence>
<comment type="caution">
    <text evidence="9">The sequence shown here is derived from an EMBL/GenBank/DDBJ whole genome shotgun (WGS) entry which is preliminary data.</text>
</comment>
<dbReference type="Pfam" id="PF04542">
    <property type="entry name" value="Sigma70_r2"/>
    <property type="match status" value="1"/>
</dbReference>
<evidence type="ECO:0000313" key="10">
    <source>
        <dbReference type="Proteomes" id="UP001236369"/>
    </source>
</evidence>
<feature type="domain" description="RNA polymerase sigma-70 region 2" evidence="7">
    <location>
        <begin position="77"/>
        <end position="141"/>
    </location>
</feature>
<proteinExistence type="inferred from homology"/>
<gene>
    <name evidence="9" type="ORF">QO016_001412</name>
</gene>
<dbReference type="InterPro" id="IPR000838">
    <property type="entry name" value="RNA_pol_sigma70_ECF_CS"/>
</dbReference>
<evidence type="ECO:0000256" key="6">
    <source>
        <dbReference type="RuleBase" id="RU000716"/>
    </source>
</evidence>
<dbReference type="InterPro" id="IPR014284">
    <property type="entry name" value="RNA_pol_sigma-70_dom"/>
</dbReference>
<dbReference type="SUPFAM" id="SSF88659">
    <property type="entry name" value="Sigma3 and sigma4 domains of RNA polymerase sigma factors"/>
    <property type="match status" value="1"/>
</dbReference>
<dbReference type="Gene3D" id="1.10.10.10">
    <property type="entry name" value="Winged helix-like DNA-binding domain superfamily/Winged helix DNA-binding domain"/>
    <property type="match status" value="1"/>
</dbReference>
<dbReference type="InterPro" id="IPR013324">
    <property type="entry name" value="RNA_pol_sigma_r3/r4-like"/>
</dbReference>
<dbReference type="PANTHER" id="PTHR43133:SF25">
    <property type="entry name" value="RNA POLYMERASE SIGMA FACTOR RFAY-RELATED"/>
    <property type="match status" value="1"/>
</dbReference>
<dbReference type="NCBIfam" id="TIGR02937">
    <property type="entry name" value="sigma70-ECF"/>
    <property type="match status" value="1"/>
</dbReference>
<evidence type="ECO:0000256" key="3">
    <source>
        <dbReference type="ARBA" id="ARBA00023082"/>
    </source>
</evidence>
<dbReference type="InterPro" id="IPR036388">
    <property type="entry name" value="WH-like_DNA-bd_sf"/>
</dbReference>
<dbReference type="Pfam" id="PF08281">
    <property type="entry name" value="Sigma70_r4_2"/>
    <property type="match status" value="1"/>
</dbReference>
<protein>
    <recommendedName>
        <fullName evidence="6">RNA polymerase sigma factor</fullName>
    </recommendedName>
</protein>
<dbReference type="InterPro" id="IPR039425">
    <property type="entry name" value="RNA_pol_sigma-70-like"/>
</dbReference>
<dbReference type="EMBL" id="JAUSVV010000002">
    <property type="protein sequence ID" value="MDQ0441929.1"/>
    <property type="molecule type" value="Genomic_DNA"/>
</dbReference>
<evidence type="ECO:0000259" key="8">
    <source>
        <dbReference type="Pfam" id="PF08281"/>
    </source>
</evidence>
<reference evidence="9 10" key="1">
    <citation type="submission" date="2023-07" db="EMBL/GenBank/DDBJ databases">
        <title>Genomic Encyclopedia of Type Strains, Phase IV (KMG-IV): sequencing the most valuable type-strain genomes for metagenomic binning, comparative biology and taxonomic classification.</title>
        <authorList>
            <person name="Goeker M."/>
        </authorList>
    </citation>
    <scope>NUCLEOTIDE SEQUENCE [LARGE SCALE GENOMIC DNA]</scope>
    <source>
        <strain evidence="9 10">DSM 19562</strain>
    </source>
</reference>
<organism evidence="9 10">
    <name type="scientific">Methylobacterium persicinum</name>
    <dbReference type="NCBI Taxonomy" id="374426"/>
    <lineage>
        <taxon>Bacteria</taxon>
        <taxon>Pseudomonadati</taxon>
        <taxon>Pseudomonadota</taxon>
        <taxon>Alphaproteobacteria</taxon>
        <taxon>Hyphomicrobiales</taxon>
        <taxon>Methylobacteriaceae</taxon>
        <taxon>Methylobacterium</taxon>
    </lineage>
</organism>
<dbReference type="SUPFAM" id="SSF88946">
    <property type="entry name" value="Sigma2 domain of RNA polymerase sigma factors"/>
    <property type="match status" value="1"/>
</dbReference>
<evidence type="ECO:0000313" key="9">
    <source>
        <dbReference type="EMBL" id="MDQ0441929.1"/>
    </source>
</evidence>
<sequence>MLCELQGLISPDDLAAGRELLTHELTTYLAEPLRSYLSAIQDEPLPSALAGLVARFEAAQGRQGRTVANEFRDDLIRALPALRTFALSLTGDVSCADDLVQETFARAWTKWHHFTPGTNFTAWLFTILRNQRYSEMRKHKREVEDAEGVLAAKLMSPADQEDASTLKVVWDKIGNLPAAQRQALLMVGAEGRTYEEVASLLGCQVGTVKSRVSRARAALVDQIGMAG</sequence>
<evidence type="ECO:0000259" key="7">
    <source>
        <dbReference type="Pfam" id="PF04542"/>
    </source>
</evidence>
<dbReference type="Proteomes" id="UP001236369">
    <property type="component" value="Unassembled WGS sequence"/>
</dbReference>
<dbReference type="CDD" id="cd06171">
    <property type="entry name" value="Sigma70_r4"/>
    <property type="match status" value="1"/>
</dbReference>